<gene>
    <name evidence="4" type="ORF">VNI00_000734</name>
</gene>
<dbReference type="AlphaFoldDB" id="A0AAW0E8W9"/>
<sequence>MHIAPLPVVSNQDHHVEEEEDCPVCLEPLSFSFRLPGEKPHIVPECGHALHEACFTAVYGPPPSQARSTVPRKSNLGVCGVCRRPMKVGDGDGGKSNKLAALTGVGDPTASALYPGRDTPTAGRRRAPSTRPYDPSEDDPLDHTGSVKSMPSSEHTYIVAPSIQVRPEFSSLTRTHDVNQPLTCIVIIELPGKRVNGPVPGPVPQDTYHPRSRDGSRHELTSPTSQHQPRRQPSHQDMAERYSSHSHSNESPSSPSFPNVNIIHREEDSPFNAITEDLRNRIIDWKGHPLSDLGPLQMYDLLSVRRDSLVREFYVYLFKEALICVVEEKKRSLGRLLSGDSASVMSSQTKGVLRLKGRIYVRHIKNVTASSAAGEMSLTIDMEDELASFILIYKDRASLEAWKNTIQALVNMFQAQNPVYQQQLQQQAAQEKGLDMEEFRRHPVHVFGPLKLVDAVTPPADGSYYGGLALPPPTAAPSTAQLKLRVIRATLDFILASMGQRDRLSLVTFEVGIGGKLRKTPFLSASKAQSKGRLERFISDLGRRNDDEGGMSTSALHDEFLVRVNKDEKTDVVTAVSTLSCNASPRTRSRAWCFVSDAADSTRRAQMDLVLARAEAANVPIHSFGYGRSHDPASLWLMSNHTSGTYTFVKDWYDLRDCIAGCVGGMMSIGLLNMKLHMKIVDGNRFRIRKVSGGPSSILASDGQNVDVDVGELRYGERKEMLIELELDNTDIQQKMARMGGANNRSLNATDRFVQSMGLDALVIDDGPDFTDGMMDRMIDEVPVVEVDGSFFDPAAGKHVSRLAHPVLLTVTLLPPNGSTPKPSSNASDPVIVRRRMELLASDMITRALVLVSRKNYPQAQKILSETRRILSTVLATISKTLPPPNSQGSTARNRKEILTLGAVRAMQAILQDLQILSEALDDNVDLFAHDQRNFGAQQVGAMILRDQKSWTGRSAAERLFWTTDNSIELFGRSTDWVAKDQQSDAYDAKTLLPKDILKEVALHNVDSRTTMPYPSPLVGYENAPPLPTEISSDGKSLVNLESKTLSKAYDEFVDPIDKKNNGFDFHSKGDA</sequence>
<feature type="domain" description="RING-type" evidence="3">
    <location>
        <begin position="22"/>
        <end position="83"/>
    </location>
</feature>
<dbReference type="Gene3D" id="3.30.40.10">
    <property type="entry name" value="Zinc/RING finger domain, C3HC4 (zinc finger)"/>
    <property type="match status" value="1"/>
</dbReference>
<dbReference type="GO" id="GO:0005737">
    <property type="term" value="C:cytoplasm"/>
    <property type="evidence" value="ECO:0007669"/>
    <property type="project" value="TreeGrafter"/>
</dbReference>
<feature type="region of interest" description="Disordered" evidence="2">
    <location>
        <begin position="193"/>
        <end position="261"/>
    </location>
</feature>
<dbReference type="EMBL" id="JAYKXP010000002">
    <property type="protein sequence ID" value="KAK7060999.1"/>
    <property type="molecule type" value="Genomic_DNA"/>
</dbReference>
<evidence type="ECO:0000256" key="1">
    <source>
        <dbReference type="PROSITE-ProRule" id="PRU00175"/>
    </source>
</evidence>
<accession>A0AAW0E8W9</accession>
<dbReference type="GO" id="GO:0043332">
    <property type="term" value="C:mating projection tip"/>
    <property type="evidence" value="ECO:0007669"/>
    <property type="project" value="TreeGrafter"/>
</dbReference>
<dbReference type="Pfam" id="PF15411">
    <property type="entry name" value="PH_10"/>
    <property type="match status" value="1"/>
</dbReference>
<feature type="compositionally biased region" description="Basic and acidic residues" evidence="2">
    <location>
        <begin position="208"/>
        <end position="220"/>
    </location>
</feature>
<evidence type="ECO:0000259" key="3">
    <source>
        <dbReference type="PROSITE" id="PS50089"/>
    </source>
</evidence>
<dbReference type="CDD" id="cd13246">
    <property type="entry name" value="PH_Scd1"/>
    <property type="match status" value="1"/>
</dbReference>
<evidence type="ECO:0000313" key="5">
    <source>
        <dbReference type="Proteomes" id="UP001383192"/>
    </source>
</evidence>
<organism evidence="4 5">
    <name type="scientific">Paramarasmius palmivorus</name>
    <dbReference type="NCBI Taxonomy" id="297713"/>
    <lineage>
        <taxon>Eukaryota</taxon>
        <taxon>Fungi</taxon>
        <taxon>Dikarya</taxon>
        <taxon>Basidiomycota</taxon>
        <taxon>Agaricomycotina</taxon>
        <taxon>Agaricomycetes</taxon>
        <taxon>Agaricomycetidae</taxon>
        <taxon>Agaricales</taxon>
        <taxon>Marasmiineae</taxon>
        <taxon>Marasmiaceae</taxon>
        <taxon>Paramarasmius</taxon>
    </lineage>
</organism>
<dbReference type="GO" id="GO:0008270">
    <property type="term" value="F:zinc ion binding"/>
    <property type="evidence" value="ECO:0007669"/>
    <property type="project" value="UniProtKB-KW"/>
</dbReference>
<dbReference type="GO" id="GO:0000935">
    <property type="term" value="C:division septum"/>
    <property type="evidence" value="ECO:0007669"/>
    <property type="project" value="TreeGrafter"/>
</dbReference>
<dbReference type="Gene3D" id="3.40.50.410">
    <property type="entry name" value="von Willebrand factor, type A domain"/>
    <property type="match status" value="1"/>
</dbReference>
<dbReference type="PANTHER" id="PTHR47339">
    <property type="entry name" value="CELL DIVISION CONTROL PROTEIN 24"/>
    <property type="match status" value="1"/>
</dbReference>
<dbReference type="SUPFAM" id="SSF53300">
    <property type="entry name" value="vWA-like"/>
    <property type="match status" value="1"/>
</dbReference>
<keyword evidence="5" id="KW-1185">Reference proteome</keyword>
<dbReference type="InterPro" id="IPR011993">
    <property type="entry name" value="PH-like_dom_sf"/>
</dbReference>
<dbReference type="SMART" id="SM00184">
    <property type="entry name" value="RING"/>
    <property type="match status" value="1"/>
</dbReference>
<comment type="caution">
    <text evidence="4">The sequence shown here is derived from an EMBL/GenBank/DDBJ whole genome shotgun (WGS) entry which is preliminary data.</text>
</comment>
<reference evidence="4 5" key="1">
    <citation type="submission" date="2024-01" db="EMBL/GenBank/DDBJ databases">
        <title>A draft genome for a cacao thread blight-causing isolate of Paramarasmius palmivorus.</title>
        <authorList>
            <person name="Baruah I.K."/>
            <person name="Bukari Y."/>
            <person name="Amoako-Attah I."/>
            <person name="Meinhardt L.W."/>
            <person name="Bailey B.A."/>
            <person name="Cohen S.P."/>
        </authorList>
    </citation>
    <scope>NUCLEOTIDE SEQUENCE [LARGE SCALE GENOMIC DNA]</scope>
    <source>
        <strain evidence="4 5">GH-12</strain>
    </source>
</reference>
<keyword evidence="1" id="KW-0862">Zinc</keyword>
<dbReference type="Proteomes" id="UP001383192">
    <property type="component" value="Unassembled WGS sequence"/>
</dbReference>
<dbReference type="GO" id="GO:0031106">
    <property type="term" value="P:septin ring organization"/>
    <property type="evidence" value="ECO:0007669"/>
    <property type="project" value="TreeGrafter"/>
</dbReference>
<keyword evidence="1" id="KW-0863">Zinc-finger</keyword>
<dbReference type="GO" id="GO:0005634">
    <property type="term" value="C:nucleus"/>
    <property type="evidence" value="ECO:0007669"/>
    <property type="project" value="TreeGrafter"/>
</dbReference>
<keyword evidence="1" id="KW-0479">Metal-binding</keyword>
<feature type="region of interest" description="Disordered" evidence="2">
    <location>
        <begin position="106"/>
        <end position="154"/>
    </location>
</feature>
<name>A0AAW0E8W9_9AGAR</name>
<evidence type="ECO:0000256" key="2">
    <source>
        <dbReference type="SAM" id="MobiDB-lite"/>
    </source>
</evidence>
<dbReference type="InterPro" id="IPR033511">
    <property type="entry name" value="Cdc24/Scd1_PH_dom"/>
</dbReference>
<dbReference type="InterPro" id="IPR013083">
    <property type="entry name" value="Znf_RING/FYVE/PHD"/>
</dbReference>
<dbReference type="SUPFAM" id="SSF50729">
    <property type="entry name" value="PH domain-like"/>
    <property type="match status" value="1"/>
</dbReference>
<dbReference type="PROSITE" id="PS50089">
    <property type="entry name" value="ZF_RING_2"/>
    <property type="match status" value="1"/>
</dbReference>
<dbReference type="InterPro" id="IPR001841">
    <property type="entry name" value="Znf_RING"/>
</dbReference>
<feature type="compositionally biased region" description="Low complexity" evidence="2">
    <location>
        <begin position="245"/>
        <end position="256"/>
    </location>
</feature>
<dbReference type="PANTHER" id="PTHR47339:SF1">
    <property type="entry name" value="CELL DIVISION CONTROL PROTEIN 24"/>
    <property type="match status" value="1"/>
</dbReference>
<evidence type="ECO:0000313" key="4">
    <source>
        <dbReference type="EMBL" id="KAK7060999.1"/>
    </source>
</evidence>
<dbReference type="GO" id="GO:0030010">
    <property type="term" value="P:establishment of cell polarity"/>
    <property type="evidence" value="ECO:0007669"/>
    <property type="project" value="TreeGrafter"/>
</dbReference>
<protein>
    <recommendedName>
        <fullName evidence="3">RING-type domain-containing protein</fullName>
    </recommendedName>
</protein>
<dbReference type="GO" id="GO:0005085">
    <property type="term" value="F:guanyl-nucleotide exchange factor activity"/>
    <property type="evidence" value="ECO:0007669"/>
    <property type="project" value="InterPro"/>
</dbReference>
<dbReference type="SUPFAM" id="SSF57850">
    <property type="entry name" value="RING/U-box"/>
    <property type="match status" value="1"/>
</dbReference>
<dbReference type="InterPro" id="IPR036465">
    <property type="entry name" value="vWFA_dom_sf"/>
</dbReference>
<dbReference type="InterPro" id="IPR053026">
    <property type="entry name" value="CDC42_GEF"/>
</dbReference>
<dbReference type="Gene3D" id="2.30.29.30">
    <property type="entry name" value="Pleckstrin-homology domain (PH domain)/Phosphotyrosine-binding domain (PTB)"/>
    <property type="match status" value="1"/>
</dbReference>
<proteinExistence type="predicted"/>